<dbReference type="Pfam" id="PF22878">
    <property type="entry name" value="SPT2_N"/>
    <property type="match status" value="1"/>
</dbReference>
<evidence type="ECO:0000313" key="3">
    <source>
        <dbReference type="EMBL" id="KAJ7370975.1"/>
    </source>
</evidence>
<comment type="caution">
    <text evidence="3">The sequence shown here is derived from an EMBL/GenBank/DDBJ whole genome shotgun (WGS) entry which is preliminary data.</text>
</comment>
<feature type="compositionally biased region" description="Basic and acidic residues" evidence="1">
    <location>
        <begin position="47"/>
        <end position="85"/>
    </location>
</feature>
<keyword evidence="4" id="KW-1185">Reference proteome</keyword>
<evidence type="ECO:0000256" key="1">
    <source>
        <dbReference type="SAM" id="MobiDB-lite"/>
    </source>
</evidence>
<feature type="compositionally biased region" description="Basic and acidic residues" evidence="1">
    <location>
        <begin position="220"/>
        <end position="233"/>
    </location>
</feature>
<reference evidence="3" key="1">
    <citation type="submission" date="2023-01" db="EMBL/GenBank/DDBJ databases">
        <title>Genome assembly of the deep-sea coral Lophelia pertusa.</title>
        <authorList>
            <person name="Herrera S."/>
            <person name="Cordes E."/>
        </authorList>
    </citation>
    <scope>NUCLEOTIDE SEQUENCE</scope>
    <source>
        <strain evidence="3">USNM1676648</strain>
        <tissue evidence="3">Polyp</tissue>
    </source>
</reference>
<dbReference type="InterPro" id="IPR054552">
    <property type="entry name" value="SPT2_N"/>
</dbReference>
<sequence>MDFNQLMSLASQNKTRSRKQQGVTTRNSDGKSKESGVSQTAVQAFLAKKESEKKKKSAEEETARRARIEERLARSLGTKKAESAKATKSALTSHEGQRKPPKTNTTNDEQPSRINEKQKPSEYRAPSKTPHQSSSKKSEKDRMRTSLEADSKNGDTKSKKPAERVRKSQANAKKGGGPINFKELLAAAERNKNGGPKIKLKSVLEHGRNSSKNSGSNDDESSRVKKRSSDDKFVSTGQDIKSTKHEKATVKVDSKRSTTKSRAPNGKLLPSVENSSVKQDLKRSSGLVNGSREKTISK</sequence>
<organism evidence="3 4">
    <name type="scientific">Desmophyllum pertusum</name>
    <dbReference type="NCBI Taxonomy" id="174260"/>
    <lineage>
        <taxon>Eukaryota</taxon>
        <taxon>Metazoa</taxon>
        <taxon>Cnidaria</taxon>
        <taxon>Anthozoa</taxon>
        <taxon>Hexacorallia</taxon>
        <taxon>Scleractinia</taxon>
        <taxon>Caryophylliina</taxon>
        <taxon>Caryophylliidae</taxon>
        <taxon>Desmophyllum</taxon>
    </lineage>
</organism>
<feature type="compositionally biased region" description="Basic and acidic residues" evidence="1">
    <location>
        <begin position="110"/>
        <end position="122"/>
    </location>
</feature>
<feature type="compositionally biased region" description="Basic and acidic residues" evidence="1">
    <location>
        <begin position="136"/>
        <end position="166"/>
    </location>
</feature>
<feature type="domain" description="SPT2 homolog N-terminal" evidence="2">
    <location>
        <begin position="1"/>
        <end position="82"/>
    </location>
</feature>
<feature type="compositionally biased region" description="Basic and acidic residues" evidence="1">
    <location>
        <begin position="241"/>
        <end position="256"/>
    </location>
</feature>
<evidence type="ECO:0000313" key="4">
    <source>
        <dbReference type="Proteomes" id="UP001163046"/>
    </source>
</evidence>
<protein>
    <recommendedName>
        <fullName evidence="2">SPT2 homolog N-terminal domain-containing protein</fullName>
    </recommendedName>
</protein>
<dbReference type="OrthoDB" id="5983235at2759"/>
<accession>A0A9W9YX37</accession>
<dbReference type="EMBL" id="MU826853">
    <property type="protein sequence ID" value="KAJ7370975.1"/>
    <property type="molecule type" value="Genomic_DNA"/>
</dbReference>
<feature type="region of interest" description="Disordered" evidence="1">
    <location>
        <begin position="1"/>
        <end position="298"/>
    </location>
</feature>
<gene>
    <name evidence="3" type="ORF">OS493_028590</name>
</gene>
<feature type="compositionally biased region" description="Polar residues" evidence="1">
    <location>
        <begin position="1"/>
        <end position="27"/>
    </location>
</feature>
<dbReference type="Proteomes" id="UP001163046">
    <property type="component" value="Unassembled WGS sequence"/>
</dbReference>
<dbReference type="AlphaFoldDB" id="A0A9W9YX37"/>
<proteinExistence type="predicted"/>
<evidence type="ECO:0000259" key="2">
    <source>
        <dbReference type="Pfam" id="PF22878"/>
    </source>
</evidence>
<name>A0A9W9YX37_9CNID</name>